<proteinExistence type="predicted"/>
<evidence type="ECO:0000313" key="3">
    <source>
        <dbReference type="Proteomes" id="UP001597369"/>
    </source>
</evidence>
<dbReference type="RefSeq" id="WP_229961740.1">
    <property type="nucleotide sequence ID" value="NZ_JAJJWI010000015.1"/>
</dbReference>
<name>A0ABW4WXM3_9BACT</name>
<sequence length="75" mass="8512">MKKPLNLKLKQKLIWLALISVLLGSALEIYTFGFTSDFFTRWLRTFFVFFVLISVTVVAIVPGVSYGVNKIAGKR</sequence>
<keyword evidence="1" id="KW-1133">Transmembrane helix</keyword>
<dbReference type="EMBL" id="JBHUHV010000028">
    <property type="protein sequence ID" value="MFD2067136.1"/>
    <property type="molecule type" value="Genomic_DNA"/>
</dbReference>
<reference evidence="3" key="1">
    <citation type="journal article" date="2019" name="Int. J. Syst. Evol. Microbiol.">
        <title>The Global Catalogue of Microorganisms (GCM) 10K type strain sequencing project: providing services to taxonomists for standard genome sequencing and annotation.</title>
        <authorList>
            <consortium name="The Broad Institute Genomics Platform"/>
            <consortium name="The Broad Institute Genome Sequencing Center for Infectious Disease"/>
            <person name="Wu L."/>
            <person name="Ma J."/>
        </authorList>
    </citation>
    <scope>NUCLEOTIDE SEQUENCE [LARGE SCALE GENOMIC DNA]</scope>
    <source>
        <strain evidence="3">JCM 16545</strain>
    </source>
</reference>
<accession>A0ABW4WXM3</accession>
<dbReference type="Proteomes" id="UP001597369">
    <property type="component" value="Unassembled WGS sequence"/>
</dbReference>
<feature type="transmembrane region" description="Helical" evidence="1">
    <location>
        <begin position="46"/>
        <end position="68"/>
    </location>
</feature>
<protein>
    <submittedName>
        <fullName evidence="2">DUF2798 domain-containing protein</fullName>
    </submittedName>
</protein>
<evidence type="ECO:0000256" key="1">
    <source>
        <dbReference type="SAM" id="Phobius"/>
    </source>
</evidence>
<evidence type="ECO:0000313" key="2">
    <source>
        <dbReference type="EMBL" id="MFD2067136.1"/>
    </source>
</evidence>
<keyword evidence="3" id="KW-1185">Reference proteome</keyword>
<comment type="caution">
    <text evidence="2">The sequence shown here is derived from an EMBL/GenBank/DDBJ whole genome shotgun (WGS) entry which is preliminary data.</text>
</comment>
<feature type="transmembrane region" description="Helical" evidence="1">
    <location>
        <begin position="12"/>
        <end position="34"/>
    </location>
</feature>
<keyword evidence="1" id="KW-0812">Transmembrane</keyword>
<keyword evidence="1" id="KW-0472">Membrane</keyword>
<dbReference type="InterPro" id="IPR021529">
    <property type="entry name" value="DUF2798"/>
</dbReference>
<dbReference type="Pfam" id="PF11391">
    <property type="entry name" value="DUF2798"/>
    <property type="match status" value="1"/>
</dbReference>
<gene>
    <name evidence="2" type="ORF">ACFSKU_09605</name>
</gene>
<organism evidence="2 3">
    <name type="scientific">Pontibacter silvestris</name>
    <dbReference type="NCBI Taxonomy" id="2305183"/>
    <lineage>
        <taxon>Bacteria</taxon>
        <taxon>Pseudomonadati</taxon>
        <taxon>Bacteroidota</taxon>
        <taxon>Cytophagia</taxon>
        <taxon>Cytophagales</taxon>
        <taxon>Hymenobacteraceae</taxon>
        <taxon>Pontibacter</taxon>
    </lineage>
</organism>